<name>A0A1X1T288_9MYCO</name>
<dbReference type="Proteomes" id="UP000467385">
    <property type="component" value="Chromosome"/>
</dbReference>
<dbReference type="SUPFAM" id="SSF140459">
    <property type="entry name" value="PE/PPE dimer-like"/>
    <property type="match status" value="1"/>
</dbReference>
<organism evidence="1 2">
    <name type="scientific">Mycobacterium conspicuum</name>
    <dbReference type="NCBI Taxonomy" id="44010"/>
    <lineage>
        <taxon>Bacteria</taxon>
        <taxon>Bacillati</taxon>
        <taxon>Actinomycetota</taxon>
        <taxon>Actinomycetes</taxon>
        <taxon>Mycobacteriales</taxon>
        <taxon>Mycobacteriaceae</taxon>
        <taxon>Mycobacterium</taxon>
    </lineage>
</organism>
<reference evidence="1 2" key="1">
    <citation type="journal article" date="2019" name="Emerg. Microbes Infect.">
        <title>Comprehensive subspecies identification of 175 nontuberculous mycobacteria species based on 7547 genomic profiles.</title>
        <authorList>
            <person name="Matsumoto Y."/>
            <person name="Kinjo T."/>
            <person name="Motooka D."/>
            <person name="Nabeya D."/>
            <person name="Jung N."/>
            <person name="Uechi K."/>
            <person name="Horii T."/>
            <person name="Iida T."/>
            <person name="Fujita J."/>
            <person name="Nakamura S."/>
        </authorList>
    </citation>
    <scope>NUCLEOTIDE SEQUENCE [LARGE SCALE GENOMIC DNA]</scope>
    <source>
        <strain evidence="1 2">JCM 14738</strain>
    </source>
</reference>
<keyword evidence="2" id="KW-1185">Reference proteome</keyword>
<dbReference type="RefSeq" id="WP_085234495.1">
    <property type="nucleotide sequence ID" value="NZ_AP022613.1"/>
</dbReference>
<dbReference type="Gene3D" id="1.10.287.850">
    <property type="entry name" value="HP0062-like domain"/>
    <property type="match status" value="1"/>
</dbReference>
<dbReference type="InterPro" id="IPR038332">
    <property type="entry name" value="PPE_sf"/>
</dbReference>
<proteinExistence type="predicted"/>
<protein>
    <submittedName>
        <fullName evidence="1">Uncharacterized protein</fullName>
    </submittedName>
</protein>
<dbReference type="InterPro" id="IPR000084">
    <property type="entry name" value="PE-PGRS_N"/>
</dbReference>
<sequence>MSFLSIAPDMVAGASENLADLGSALRSATATAATQTTSIAAPAADEVSAAITALLGTHARGFHAASAKAAAFHDDFVNLLKGGAAQYVGTEAASDTSLSGNYGLFSYAFNQSATGASGNITFYTPFRPSLSFSATQNASGAALKATGTFHTPVGTVNWLEASGSATSTTNGGFTASLSGHSPFGPPLAFHASGTPINTDTEVGETLKASGGIHTPFGDLNIFKATGQAVVTTDGGFSGHISAQSPGGSEALSLTGKITDGGPVITGGSISIDGITFSF</sequence>
<dbReference type="OrthoDB" id="4726223at2"/>
<dbReference type="Pfam" id="PF00934">
    <property type="entry name" value="PE"/>
    <property type="match status" value="1"/>
</dbReference>
<dbReference type="AlphaFoldDB" id="A0A1X1T288"/>
<dbReference type="EMBL" id="AP022613">
    <property type="protein sequence ID" value="BBZ39680.1"/>
    <property type="molecule type" value="Genomic_DNA"/>
</dbReference>
<dbReference type="STRING" id="44010.AWC00_19835"/>
<accession>A0A1X1T288</accession>
<evidence type="ECO:0000313" key="1">
    <source>
        <dbReference type="EMBL" id="BBZ39680.1"/>
    </source>
</evidence>
<evidence type="ECO:0000313" key="2">
    <source>
        <dbReference type="Proteomes" id="UP000467385"/>
    </source>
</evidence>
<gene>
    <name evidence="1" type="ORF">MCNS_27430</name>
</gene>